<reference evidence="5" key="1">
    <citation type="submission" date="2013-06" db="EMBL/GenBank/DDBJ databases">
        <authorList>
            <person name="Zhao Q."/>
        </authorList>
    </citation>
    <scope>NUCLEOTIDE SEQUENCE</scope>
    <source>
        <strain evidence="5">cv. W1943</strain>
    </source>
</reference>
<reference evidence="4" key="2">
    <citation type="submission" date="2015-06" db="UniProtKB">
        <authorList>
            <consortium name="EnsemblPlants"/>
        </authorList>
    </citation>
    <scope>IDENTIFICATION</scope>
</reference>
<dbReference type="Proteomes" id="UP000008022">
    <property type="component" value="Unassembled WGS sequence"/>
</dbReference>
<proteinExistence type="predicted"/>
<sequence>MAMLILHFLFSLVYRGSETDKIRPESPGLKNLWPVFFNYSFSVYMVTEFFSCIFICMIVAAYCPFITDVPVISSPMFIVRLNVAEDNMTNICFRKEGLHWSKQPRTVQACCKEVLVADIRLANRHAGIVDKEFHIPLFCEKRHGYWLQRLSPNYHSNSQQALRLSISMATMAAFAASWPPAGRAPSTSCALRARRMGGGAAGSPAASPISLRARRIIIGGAATGGCGRRRCWTPAAASTAVETNTRKLADGRVALRRSYSSRMDTARHGEGARLAADVPEAAAGAARNEAATVAAEQPHHRLLLLRRRHRNDSIDDGSISECQQYLWFKEVKRLNPSYHSNSQQALRFSNSKTTGPVAFAAADTAGAACRAPLTFLDMAAGSWRTGLAGCGTAAHWSRRRWQHQQQLWRRRRSSKHWREWPPPAASSCALCTRRTDGAAALRPAGGQGRRARRPASSCALRARRIIIGGATGWRRCCWTPAAVETNTRKLADGRVALRRSYSSRMWASSSSEVTDTSRSSSRPPSARRYLTAVTASPPAPAFSASRAVSSRKGAPRGTARARVSPPTYRRPPPGPHGTRRPPWLQSSLIVVSSAAPISINGWMDGSISERSSRRARRIAGRIYRRAYACARNRRRVVRNPNRIRVLDVDSVGSWVR</sequence>
<evidence type="ECO:0000256" key="3">
    <source>
        <dbReference type="SAM" id="SignalP"/>
    </source>
</evidence>
<keyword evidence="2" id="KW-0472">Membrane</keyword>
<evidence type="ECO:0000313" key="4">
    <source>
        <dbReference type="EnsemblPlants" id="ORUFI03G31520.1"/>
    </source>
</evidence>
<accession>A0A0E0NZU5</accession>
<evidence type="ECO:0000313" key="5">
    <source>
        <dbReference type="Proteomes" id="UP000008022"/>
    </source>
</evidence>
<feature type="chain" id="PRO_5002369500" evidence="3">
    <location>
        <begin position="20"/>
        <end position="656"/>
    </location>
</feature>
<dbReference type="AlphaFoldDB" id="A0A0E0NZU5"/>
<feature type="compositionally biased region" description="Low complexity" evidence="1">
    <location>
        <begin position="540"/>
        <end position="551"/>
    </location>
</feature>
<feature type="region of interest" description="Disordered" evidence="1">
    <location>
        <begin position="507"/>
        <end position="527"/>
    </location>
</feature>
<dbReference type="HOGENOM" id="CLU_418210_0_0_1"/>
<name>A0A0E0NZU5_ORYRU</name>
<feature type="signal peptide" evidence="3">
    <location>
        <begin position="1"/>
        <end position="19"/>
    </location>
</feature>
<keyword evidence="2" id="KW-1133">Transmembrane helix</keyword>
<dbReference type="EnsemblPlants" id="ORUFI03G31520.1">
    <property type="protein sequence ID" value="ORUFI03G31520.1"/>
    <property type="gene ID" value="ORUFI03G31520"/>
</dbReference>
<evidence type="ECO:0000256" key="1">
    <source>
        <dbReference type="SAM" id="MobiDB-lite"/>
    </source>
</evidence>
<organism evidence="4 5">
    <name type="scientific">Oryza rufipogon</name>
    <name type="common">Brownbeard rice</name>
    <name type="synonym">Asian wild rice</name>
    <dbReference type="NCBI Taxonomy" id="4529"/>
    <lineage>
        <taxon>Eukaryota</taxon>
        <taxon>Viridiplantae</taxon>
        <taxon>Streptophyta</taxon>
        <taxon>Embryophyta</taxon>
        <taxon>Tracheophyta</taxon>
        <taxon>Spermatophyta</taxon>
        <taxon>Magnoliopsida</taxon>
        <taxon>Liliopsida</taxon>
        <taxon>Poales</taxon>
        <taxon>Poaceae</taxon>
        <taxon>BOP clade</taxon>
        <taxon>Oryzoideae</taxon>
        <taxon>Oryzeae</taxon>
        <taxon>Oryzinae</taxon>
        <taxon>Oryza</taxon>
    </lineage>
</organism>
<feature type="transmembrane region" description="Helical" evidence="2">
    <location>
        <begin position="43"/>
        <end position="66"/>
    </location>
</feature>
<evidence type="ECO:0000256" key="2">
    <source>
        <dbReference type="SAM" id="Phobius"/>
    </source>
</evidence>
<dbReference type="Gramene" id="ORUFI03G31520.1">
    <property type="protein sequence ID" value="ORUFI03G31520.1"/>
    <property type="gene ID" value="ORUFI03G31520"/>
</dbReference>
<protein>
    <submittedName>
        <fullName evidence="4">Uncharacterized protein</fullName>
    </submittedName>
</protein>
<keyword evidence="3" id="KW-0732">Signal</keyword>
<feature type="region of interest" description="Disordered" evidence="1">
    <location>
        <begin position="540"/>
        <end position="582"/>
    </location>
</feature>
<keyword evidence="2" id="KW-0812">Transmembrane</keyword>
<keyword evidence="5" id="KW-1185">Reference proteome</keyword>